<sequence length="265" mass="27028">MQFTKTLALLAAAVAASADTVELWVRSDDAEIDGKGLSALHEGAGISYYFLGDNATSFSYDPPTGAITQPINNGVYMTFGAMGSYVAISVVPPFFDATFDADGTLEANGTSAGFFACKNTGDEYQYSVSQWEVMYYPENDAPQGCVALTIANAVAPPTNSSTVPPTNTTTVAPTTVPSSSELPTSTDQTTTLVTVTSCSSGKCTESSTSELPASTSETSSTSEASSTSETSTSASSVSSFAGAAINAVEPASAAALCMALFAALL</sequence>
<reference evidence="3 4" key="1">
    <citation type="submission" date="2018-12" db="EMBL/GenBank/DDBJ databases">
        <authorList>
            <person name="Tiukova I."/>
            <person name="Dainat J."/>
        </authorList>
    </citation>
    <scope>NUCLEOTIDE SEQUENCE [LARGE SCALE GENOMIC DNA]</scope>
</reference>
<dbReference type="STRING" id="13370.A0A448YTG7"/>
<dbReference type="OrthoDB" id="4018368at2759"/>
<dbReference type="AlphaFoldDB" id="A0A448YTG7"/>
<keyword evidence="4" id="KW-1185">Reference proteome</keyword>
<evidence type="ECO:0000313" key="4">
    <source>
        <dbReference type="Proteomes" id="UP000290900"/>
    </source>
</evidence>
<accession>A0A448YTG7</accession>
<dbReference type="Proteomes" id="UP000290900">
    <property type="component" value="Unassembled WGS sequence"/>
</dbReference>
<dbReference type="InParanoid" id="A0A448YTG7"/>
<gene>
    <name evidence="3" type="ORF">BRENAR_LOCUS4924</name>
</gene>
<evidence type="ECO:0000256" key="1">
    <source>
        <dbReference type="SAM" id="MobiDB-lite"/>
    </source>
</evidence>
<organism evidence="3 4">
    <name type="scientific">Brettanomyces naardenensis</name>
    <name type="common">Yeast</name>
    <dbReference type="NCBI Taxonomy" id="13370"/>
    <lineage>
        <taxon>Eukaryota</taxon>
        <taxon>Fungi</taxon>
        <taxon>Dikarya</taxon>
        <taxon>Ascomycota</taxon>
        <taxon>Saccharomycotina</taxon>
        <taxon>Pichiomycetes</taxon>
        <taxon>Pichiales</taxon>
        <taxon>Pichiaceae</taxon>
        <taxon>Brettanomyces</taxon>
    </lineage>
</organism>
<dbReference type="EMBL" id="CAACVR010000075">
    <property type="protein sequence ID" value="VEU24196.1"/>
    <property type="molecule type" value="Genomic_DNA"/>
</dbReference>
<evidence type="ECO:0000256" key="2">
    <source>
        <dbReference type="SAM" id="SignalP"/>
    </source>
</evidence>
<feature type="region of interest" description="Disordered" evidence="1">
    <location>
        <begin position="156"/>
        <end position="233"/>
    </location>
</feature>
<feature type="chain" id="PRO_5019229974" evidence="2">
    <location>
        <begin position="19"/>
        <end position="265"/>
    </location>
</feature>
<protein>
    <submittedName>
        <fullName evidence="3">DEKNAAC105327</fullName>
    </submittedName>
</protein>
<feature type="signal peptide" evidence="2">
    <location>
        <begin position="1"/>
        <end position="18"/>
    </location>
</feature>
<evidence type="ECO:0000313" key="3">
    <source>
        <dbReference type="EMBL" id="VEU24196.1"/>
    </source>
</evidence>
<proteinExistence type="predicted"/>
<name>A0A448YTG7_BRENA</name>
<keyword evidence="2" id="KW-0732">Signal</keyword>